<reference evidence="1 2" key="1">
    <citation type="submission" date="2020-12" db="EMBL/GenBank/DDBJ databases">
        <title>Complete genome sequence of Erwinia phage pEa_SNUABM_5.</title>
        <authorList>
            <person name="Kim S.G."/>
            <person name="Lee S.B."/>
            <person name="Kwon J."/>
            <person name="Park S.C."/>
        </authorList>
    </citation>
    <scope>NUCLEOTIDE SEQUENCE [LARGE SCALE GENOMIC DNA]</scope>
</reference>
<evidence type="ECO:0000313" key="2">
    <source>
        <dbReference type="Proteomes" id="UP000596123"/>
    </source>
</evidence>
<sequence length="272" mass="30264">MSKLTDYVDLLINMSIAQGLSSSNSVMMQPKSGLFVIMSYAEPTDRIFPLNGLWVISDPANASYKKMLRRKSKTATSPYTFTWTEVTDFDDMMNTPQAYADEDLPQPVIVSGKGGKLLGKLLIRDGVTVFDANEIVPKSYTDSVRTAMNNSFFTMFNNLNQRVNINTSDIRVLKTAQNLMGSRIDALEMAKSTIVGKTFLQTDLDSVWSLRHELGQGSGFAFVLSEEGEIIWPETINPSEDDPNNVVLLTFLEPVSGVAQLCYIPMQEQKTT</sequence>
<organism evidence="1 2">
    <name type="scientific">Erwinia phage pEa_SNUABM_5</name>
    <dbReference type="NCBI Taxonomy" id="2797313"/>
    <lineage>
        <taxon>Viruses</taxon>
        <taxon>Duplodnaviria</taxon>
        <taxon>Heunggongvirae</taxon>
        <taxon>Uroviricota</taxon>
        <taxon>Caudoviricetes</taxon>
        <taxon>Rivsvirus</taxon>
        <taxon>Rivsvirus SNUABM5</taxon>
    </lineage>
</organism>
<name>A0A7T8IVZ8_9CAUD</name>
<accession>A0A7T8IVZ8</accession>
<protein>
    <submittedName>
        <fullName evidence="1">Putative tail fiber protein</fullName>
    </submittedName>
</protein>
<gene>
    <name evidence="1" type="ORF">pEaSNUABM5_00100</name>
</gene>
<dbReference type="Proteomes" id="UP000596123">
    <property type="component" value="Segment"/>
</dbReference>
<proteinExistence type="predicted"/>
<evidence type="ECO:0000313" key="1">
    <source>
        <dbReference type="EMBL" id="QQO90242.1"/>
    </source>
</evidence>
<dbReference type="EMBL" id="MW366843">
    <property type="protein sequence ID" value="QQO90242.1"/>
    <property type="molecule type" value="Genomic_DNA"/>
</dbReference>
<keyword evidence="2" id="KW-1185">Reference proteome</keyword>